<keyword evidence="3" id="KW-0378">Hydrolase</keyword>
<comment type="similarity">
    <text evidence="1">Belongs to the peptidase S9A family.</text>
</comment>
<dbReference type="Gene3D" id="2.130.10.120">
    <property type="entry name" value="Prolyl oligopeptidase, N-terminal domain"/>
    <property type="match status" value="1"/>
</dbReference>
<dbReference type="Pfam" id="PF02897">
    <property type="entry name" value="Peptidase_S9_N"/>
    <property type="match status" value="1"/>
</dbReference>
<sequence>MKTSIYSLLAITLLITSCKTEKKETETAYKSIETPVAKKIAKELTIHNDTRTDDYFWMRLSDEQKNAESPDEQTQDVLDYLGAENEYLDKAMSHTKDLQTKLYDEIVGRIKKDDASVPVSNRGYSYYTRFVEGDDYPLYCRKKLEDNSKEEIMLNVPELAKGHSYYELVGQSVSPNNKMIAFGVDTISRRRYTIYFKDLDKSKVIEDFLTNTTGSAVWANDNKTVFYTTKDPVTLRSNKIFKHVLGTKQVDDELVYEEEDEAFSTDVFKSQSEAYLMIINYQTLSTEYRYLDANTPNDEWKIIQPREKNLEYHVGDYKDHFYIRTNLDAKNFKIVKTPINATTKDNWEDVIPHREDVLVGGIDLFSDYLVISERINGLSAIRIKPWSGSKDHYIEFNDPAYLAYPTANLDYNTKVLRYNYTSLTTPISTFDYNMDTKEQVLLKQQEVLDPNFSSENYVSERITITARDGVKVPMSIVYKKGTKKSAETPLLLYAYGSYGANSEATFRSVELSLLDRGFIFAIAHIRGGQEMGRDWYENGKLFNKKNTFTDFIDCGEYLVKEGYTSSDHMYAYGVSAGGLLMGSILNMKPELWNGVVAAVPFVDIVSTMLDETIPLTTSEFDEWGNPKDKDYYDYMKSYSPYDNVEAKDYPNILITTGYWDSQVQYWEPAKWTAKLRALKTDDNLLIMHSNMKTGHFGASGRFQKYKRQALYYAFILDLENISE</sequence>
<keyword evidence="8" id="KW-1185">Reference proteome</keyword>
<dbReference type="RefSeq" id="WP_194507060.1">
    <property type="nucleotide sequence ID" value="NZ_JADILU010000002.1"/>
</dbReference>
<feature type="domain" description="Peptidase S9A N-terminal" evidence="6">
    <location>
        <begin position="36"/>
        <end position="445"/>
    </location>
</feature>
<name>A0ABW6A0K3_9FLAO</name>
<evidence type="ECO:0000313" key="8">
    <source>
        <dbReference type="Proteomes" id="UP001597548"/>
    </source>
</evidence>
<evidence type="ECO:0000256" key="4">
    <source>
        <dbReference type="ARBA" id="ARBA00022825"/>
    </source>
</evidence>
<feature type="domain" description="Peptidase S9 prolyl oligopeptidase catalytic" evidence="5">
    <location>
        <begin position="506"/>
        <end position="716"/>
    </location>
</feature>
<dbReference type="InterPro" id="IPR029058">
    <property type="entry name" value="AB_hydrolase_fold"/>
</dbReference>
<dbReference type="InterPro" id="IPR023302">
    <property type="entry name" value="Pept_S9A_N"/>
</dbReference>
<dbReference type="Pfam" id="PF00326">
    <property type="entry name" value="Peptidase_S9"/>
    <property type="match status" value="1"/>
</dbReference>
<evidence type="ECO:0000259" key="6">
    <source>
        <dbReference type="Pfam" id="PF02897"/>
    </source>
</evidence>
<dbReference type="EMBL" id="JBHUOS010000016">
    <property type="protein sequence ID" value="MFD2917721.1"/>
    <property type="molecule type" value="Genomic_DNA"/>
</dbReference>
<dbReference type="SUPFAM" id="SSF50993">
    <property type="entry name" value="Peptidase/esterase 'gauge' domain"/>
    <property type="match status" value="1"/>
</dbReference>
<gene>
    <name evidence="7" type="ORF">ACFS29_18860</name>
</gene>
<evidence type="ECO:0000256" key="3">
    <source>
        <dbReference type="ARBA" id="ARBA00022801"/>
    </source>
</evidence>
<evidence type="ECO:0000313" key="7">
    <source>
        <dbReference type="EMBL" id="MFD2917721.1"/>
    </source>
</evidence>
<evidence type="ECO:0000256" key="2">
    <source>
        <dbReference type="ARBA" id="ARBA00022670"/>
    </source>
</evidence>
<dbReference type="InterPro" id="IPR051543">
    <property type="entry name" value="Serine_Peptidase_S9A"/>
</dbReference>
<dbReference type="SUPFAM" id="SSF53474">
    <property type="entry name" value="alpha/beta-Hydrolases"/>
    <property type="match status" value="1"/>
</dbReference>
<organism evidence="7 8">
    <name type="scientific">Psychroserpens luteus</name>
    <dbReference type="NCBI Taxonomy" id="1434066"/>
    <lineage>
        <taxon>Bacteria</taxon>
        <taxon>Pseudomonadati</taxon>
        <taxon>Bacteroidota</taxon>
        <taxon>Flavobacteriia</taxon>
        <taxon>Flavobacteriales</taxon>
        <taxon>Flavobacteriaceae</taxon>
        <taxon>Psychroserpens</taxon>
    </lineage>
</organism>
<dbReference type="Gene3D" id="3.40.50.1820">
    <property type="entry name" value="alpha/beta hydrolase"/>
    <property type="match status" value="1"/>
</dbReference>
<dbReference type="PROSITE" id="PS51257">
    <property type="entry name" value="PROKAR_LIPOPROTEIN"/>
    <property type="match status" value="1"/>
</dbReference>
<reference evidence="8" key="1">
    <citation type="journal article" date="2019" name="Int. J. Syst. Evol. Microbiol.">
        <title>The Global Catalogue of Microorganisms (GCM) 10K type strain sequencing project: providing services to taxonomists for standard genome sequencing and annotation.</title>
        <authorList>
            <consortium name="The Broad Institute Genomics Platform"/>
            <consortium name="The Broad Institute Genome Sequencing Center for Infectious Disease"/>
            <person name="Wu L."/>
            <person name="Ma J."/>
        </authorList>
    </citation>
    <scope>NUCLEOTIDE SEQUENCE [LARGE SCALE GENOMIC DNA]</scope>
    <source>
        <strain evidence="8">KCTC 32514</strain>
    </source>
</reference>
<dbReference type="InterPro" id="IPR001375">
    <property type="entry name" value="Peptidase_S9_cat"/>
</dbReference>
<proteinExistence type="inferred from homology"/>
<comment type="caution">
    <text evidence="7">The sequence shown here is derived from an EMBL/GenBank/DDBJ whole genome shotgun (WGS) entry which is preliminary data.</text>
</comment>
<keyword evidence="4" id="KW-0720">Serine protease</keyword>
<accession>A0ABW6A0K3</accession>
<dbReference type="PANTHER" id="PTHR11757">
    <property type="entry name" value="PROTEASE FAMILY S9A OLIGOPEPTIDASE"/>
    <property type="match status" value="1"/>
</dbReference>
<dbReference type="PANTHER" id="PTHR11757:SF19">
    <property type="entry name" value="PROLYL ENDOPEPTIDASE-LIKE"/>
    <property type="match status" value="1"/>
</dbReference>
<dbReference type="PRINTS" id="PR00862">
    <property type="entry name" value="PROLIGOPTASE"/>
</dbReference>
<dbReference type="Proteomes" id="UP001597548">
    <property type="component" value="Unassembled WGS sequence"/>
</dbReference>
<evidence type="ECO:0000259" key="5">
    <source>
        <dbReference type="Pfam" id="PF00326"/>
    </source>
</evidence>
<evidence type="ECO:0000256" key="1">
    <source>
        <dbReference type="ARBA" id="ARBA00005228"/>
    </source>
</evidence>
<protein>
    <submittedName>
        <fullName evidence="7">S9 family peptidase</fullName>
    </submittedName>
</protein>
<keyword evidence="2" id="KW-0645">Protease</keyword>
<dbReference type="InterPro" id="IPR002470">
    <property type="entry name" value="Peptidase_S9A"/>
</dbReference>